<feature type="chain" id="PRO_5042931641" description="Por secretion system C-terminal sorting domain-containing protein" evidence="1">
    <location>
        <begin position="22"/>
        <end position="193"/>
    </location>
</feature>
<dbReference type="RefSeq" id="WP_254169296.1">
    <property type="nucleotide sequence ID" value="NZ_JAHESF010000044.1"/>
</dbReference>
<organism evidence="2 3">
    <name type="scientific">Chryseosolibacter histidini</name>
    <dbReference type="NCBI Taxonomy" id="2782349"/>
    <lineage>
        <taxon>Bacteria</taxon>
        <taxon>Pseudomonadati</taxon>
        <taxon>Bacteroidota</taxon>
        <taxon>Cytophagia</taxon>
        <taxon>Cytophagales</taxon>
        <taxon>Chryseotaleaceae</taxon>
        <taxon>Chryseosolibacter</taxon>
    </lineage>
</organism>
<sequence>MNSKIASSICACLLFAVSALADSPATFTIIPANNSAVYNVFYKSTEAGRVRITISNNANQIVFTEILNNVASFKRPYNFMELAQGEYTITLEDKHGKQVEKVKYFMNKVTSFVRVSQIPGTSDKYLVNVATNGQETVNVKIYSNKHELLHEERVKISGNYGVVFNLSQVKASLAPVVIFEVTTGSGKTETAMF</sequence>
<evidence type="ECO:0000313" key="3">
    <source>
        <dbReference type="Proteomes" id="UP001319200"/>
    </source>
</evidence>
<reference evidence="2 3" key="1">
    <citation type="submission" date="2021-05" db="EMBL/GenBank/DDBJ databases">
        <title>A Polyphasic approach of four new species of the genus Ohtaekwangia: Ohtaekwangia histidinii sp. nov., Ohtaekwangia cretensis sp. nov., Ohtaekwangia indiensis sp. nov., Ohtaekwangia reichenbachii sp. nov. from diverse environment.</title>
        <authorList>
            <person name="Octaviana S."/>
        </authorList>
    </citation>
    <scope>NUCLEOTIDE SEQUENCE [LARGE SCALE GENOMIC DNA]</scope>
    <source>
        <strain evidence="2 3">PWU4</strain>
    </source>
</reference>
<keyword evidence="1" id="KW-0732">Signal</keyword>
<protein>
    <recommendedName>
        <fullName evidence="4">Por secretion system C-terminal sorting domain-containing protein</fullName>
    </recommendedName>
</protein>
<name>A0AAP2DQE4_9BACT</name>
<gene>
    <name evidence="2" type="ORF">KK083_27200</name>
</gene>
<dbReference type="Proteomes" id="UP001319200">
    <property type="component" value="Unassembled WGS sequence"/>
</dbReference>
<proteinExistence type="predicted"/>
<accession>A0AAP2DQE4</accession>
<keyword evidence="3" id="KW-1185">Reference proteome</keyword>
<dbReference type="EMBL" id="JAHESF010000044">
    <property type="protein sequence ID" value="MBT1700606.1"/>
    <property type="molecule type" value="Genomic_DNA"/>
</dbReference>
<dbReference type="AlphaFoldDB" id="A0AAP2DQE4"/>
<evidence type="ECO:0000313" key="2">
    <source>
        <dbReference type="EMBL" id="MBT1700606.1"/>
    </source>
</evidence>
<evidence type="ECO:0000256" key="1">
    <source>
        <dbReference type="SAM" id="SignalP"/>
    </source>
</evidence>
<feature type="signal peptide" evidence="1">
    <location>
        <begin position="1"/>
        <end position="21"/>
    </location>
</feature>
<comment type="caution">
    <text evidence="2">The sequence shown here is derived from an EMBL/GenBank/DDBJ whole genome shotgun (WGS) entry which is preliminary data.</text>
</comment>
<evidence type="ECO:0008006" key="4">
    <source>
        <dbReference type="Google" id="ProtNLM"/>
    </source>
</evidence>